<sequence length="107" mass="11249">MRRFAPPPASGAAHPTRTHLQSAGERADALGGALCYVFGEGRSAAASDGRLSGKRSRDNPDDITASRTRPGIVNGAMPRPCDVEQKESLEKETKLSILEAGVTDVST</sequence>
<keyword evidence="3" id="KW-1185">Reference proteome</keyword>
<feature type="region of interest" description="Disordered" evidence="1">
    <location>
        <begin position="44"/>
        <end position="79"/>
    </location>
</feature>
<feature type="region of interest" description="Disordered" evidence="1">
    <location>
        <begin position="1"/>
        <end position="25"/>
    </location>
</feature>
<organism evidence="2 3">
    <name type="scientific">Liparis tanakae</name>
    <name type="common">Tanaka's snailfish</name>
    <dbReference type="NCBI Taxonomy" id="230148"/>
    <lineage>
        <taxon>Eukaryota</taxon>
        <taxon>Metazoa</taxon>
        <taxon>Chordata</taxon>
        <taxon>Craniata</taxon>
        <taxon>Vertebrata</taxon>
        <taxon>Euteleostomi</taxon>
        <taxon>Actinopterygii</taxon>
        <taxon>Neopterygii</taxon>
        <taxon>Teleostei</taxon>
        <taxon>Neoteleostei</taxon>
        <taxon>Acanthomorphata</taxon>
        <taxon>Eupercaria</taxon>
        <taxon>Perciformes</taxon>
        <taxon>Cottioidei</taxon>
        <taxon>Cottales</taxon>
        <taxon>Liparidae</taxon>
        <taxon>Liparis</taxon>
    </lineage>
</organism>
<evidence type="ECO:0000313" key="2">
    <source>
        <dbReference type="EMBL" id="TNN72375.1"/>
    </source>
</evidence>
<comment type="caution">
    <text evidence="2">The sequence shown here is derived from an EMBL/GenBank/DDBJ whole genome shotgun (WGS) entry which is preliminary data.</text>
</comment>
<proteinExistence type="predicted"/>
<dbReference type="Proteomes" id="UP000314294">
    <property type="component" value="Unassembled WGS sequence"/>
</dbReference>
<dbReference type="EMBL" id="SRLO01000138">
    <property type="protein sequence ID" value="TNN72375.1"/>
    <property type="molecule type" value="Genomic_DNA"/>
</dbReference>
<accession>A0A4Z2I4K2</accession>
<name>A0A4Z2I4K2_9TELE</name>
<protein>
    <submittedName>
        <fullName evidence="2">Uncharacterized protein</fullName>
    </submittedName>
</protein>
<evidence type="ECO:0000313" key="3">
    <source>
        <dbReference type="Proteomes" id="UP000314294"/>
    </source>
</evidence>
<evidence type="ECO:0000256" key="1">
    <source>
        <dbReference type="SAM" id="MobiDB-lite"/>
    </source>
</evidence>
<gene>
    <name evidence="2" type="ORF">EYF80_017414</name>
</gene>
<reference evidence="2 3" key="1">
    <citation type="submission" date="2019-03" db="EMBL/GenBank/DDBJ databases">
        <title>First draft genome of Liparis tanakae, snailfish: a comprehensive survey of snailfish specific genes.</title>
        <authorList>
            <person name="Kim W."/>
            <person name="Song I."/>
            <person name="Jeong J.-H."/>
            <person name="Kim D."/>
            <person name="Kim S."/>
            <person name="Ryu S."/>
            <person name="Song J.Y."/>
            <person name="Lee S.K."/>
        </authorList>
    </citation>
    <scope>NUCLEOTIDE SEQUENCE [LARGE SCALE GENOMIC DNA]</scope>
    <source>
        <tissue evidence="2">Muscle</tissue>
    </source>
</reference>
<dbReference type="AlphaFoldDB" id="A0A4Z2I4K2"/>